<keyword evidence="4 13" id="KW-0597">Phosphoprotein</keyword>
<dbReference type="CDD" id="cd16922">
    <property type="entry name" value="HATPase_EvgS-ArcB-TorS-like"/>
    <property type="match status" value="1"/>
</dbReference>
<keyword evidence="22" id="KW-1185">Reference proteome</keyword>
<evidence type="ECO:0000259" key="18">
    <source>
        <dbReference type="PROSITE" id="PS50110"/>
    </source>
</evidence>
<dbReference type="PANTHER" id="PTHR43047:SF72">
    <property type="entry name" value="OSMOSENSING HISTIDINE PROTEIN KINASE SLN1"/>
    <property type="match status" value="1"/>
</dbReference>
<reference evidence="21" key="1">
    <citation type="submission" date="2022-05" db="EMBL/GenBank/DDBJ databases">
        <title>Schlegelella sp. nov., isolated from mangrove soil.</title>
        <authorList>
            <person name="Liu Y."/>
            <person name="Ge X."/>
            <person name="Liu W."/>
        </authorList>
    </citation>
    <scope>NUCLEOTIDE SEQUENCE</scope>
    <source>
        <strain evidence="21">S2-27</strain>
    </source>
</reference>
<dbReference type="InterPro" id="IPR000700">
    <property type="entry name" value="PAS-assoc_C"/>
</dbReference>
<evidence type="ECO:0000256" key="2">
    <source>
        <dbReference type="ARBA" id="ARBA00004141"/>
    </source>
</evidence>
<dbReference type="SMART" id="SM00388">
    <property type="entry name" value="HisKA"/>
    <property type="match status" value="1"/>
</dbReference>
<dbReference type="PRINTS" id="PR00344">
    <property type="entry name" value="BCTRLSENSOR"/>
</dbReference>
<dbReference type="SUPFAM" id="SSF55785">
    <property type="entry name" value="PYP-like sensor domain (PAS domain)"/>
    <property type="match status" value="6"/>
</dbReference>
<evidence type="ECO:0000256" key="6">
    <source>
        <dbReference type="ARBA" id="ARBA00022692"/>
    </source>
</evidence>
<feature type="coiled-coil region" evidence="14">
    <location>
        <begin position="225"/>
        <end position="252"/>
    </location>
</feature>
<dbReference type="InterPro" id="IPR013655">
    <property type="entry name" value="PAS_fold_3"/>
</dbReference>
<feature type="domain" description="PAC" evidence="20">
    <location>
        <begin position="732"/>
        <end position="785"/>
    </location>
</feature>
<keyword evidence="14" id="KW-0175">Coiled coil</keyword>
<evidence type="ECO:0000256" key="10">
    <source>
        <dbReference type="ARBA" id="ARBA00022989"/>
    </source>
</evidence>
<dbReference type="NCBIfam" id="TIGR00229">
    <property type="entry name" value="sensory_box"/>
    <property type="match status" value="5"/>
</dbReference>
<evidence type="ECO:0000256" key="9">
    <source>
        <dbReference type="ARBA" id="ARBA00022840"/>
    </source>
</evidence>
<dbReference type="Pfam" id="PF08447">
    <property type="entry name" value="PAS_3"/>
    <property type="match status" value="2"/>
</dbReference>
<keyword evidence="9" id="KW-0067">ATP-binding</keyword>
<feature type="domain" description="PAS" evidence="19">
    <location>
        <begin position="786"/>
        <end position="843"/>
    </location>
</feature>
<dbReference type="InterPro" id="IPR025201">
    <property type="entry name" value="KdpD_TM"/>
</dbReference>
<dbReference type="Pfam" id="PF02518">
    <property type="entry name" value="HATPase_c"/>
    <property type="match status" value="1"/>
</dbReference>
<dbReference type="InterPro" id="IPR000014">
    <property type="entry name" value="PAS"/>
</dbReference>
<dbReference type="InterPro" id="IPR001789">
    <property type="entry name" value="Sig_transdc_resp-reg_receiver"/>
</dbReference>
<comment type="caution">
    <text evidence="21">The sequence shown here is derived from an EMBL/GenBank/DDBJ whole genome shotgun (WGS) entry which is preliminary data.</text>
</comment>
<feature type="domain" description="Response regulatory" evidence="18">
    <location>
        <begin position="1169"/>
        <end position="1285"/>
    </location>
</feature>
<dbReference type="SMART" id="SM00091">
    <property type="entry name" value="PAS"/>
    <property type="match status" value="5"/>
</dbReference>
<evidence type="ECO:0000256" key="7">
    <source>
        <dbReference type="ARBA" id="ARBA00022741"/>
    </source>
</evidence>
<dbReference type="InterPro" id="IPR036890">
    <property type="entry name" value="HATPase_C_sf"/>
</dbReference>
<evidence type="ECO:0000259" key="20">
    <source>
        <dbReference type="PROSITE" id="PS50113"/>
    </source>
</evidence>
<name>A0ABT0YPB2_9BURK</name>
<feature type="modified residue" description="4-aspartylphosphate" evidence="13">
    <location>
        <position position="1218"/>
    </location>
</feature>
<evidence type="ECO:0000256" key="14">
    <source>
        <dbReference type="SAM" id="Coils"/>
    </source>
</evidence>
<dbReference type="SMART" id="SM00086">
    <property type="entry name" value="PAC"/>
    <property type="match status" value="6"/>
</dbReference>
<dbReference type="PROSITE" id="PS50110">
    <property type="entry name" value="RESPONSE_REGULATORY"/>
    <property type="match status" value="1"/>
</dbReference>
<feature type="transmembrane region" description="Helical" evidence="16">
    <location>
        <begin position="73"/>
        <end position="97"/>
    </location>
</feature>
<keyword evidence="10 16" id="KW-1133">Transmembrane helix</keyword>
<feature type="domain" description="PAS" evidence="19">
    <location>
        <begin position="385"/>
        <end position="455"/>
    </location>
</feature>
<comment type="catalytic activity">
    <reaction evidence="1">
        <text>ATP + protein L-histidine = ADP + protein N-phospho-L-histidine.</text>
        <dbReference type="EC" id="2.7.13.3"/>
    </reaction>
</comment>
<dbReference type="InterPro" id="IPR035965">
    <property type="entry name" value="PAS-like_dom_sf"/>
</dbReference>
<feature type="domain" description="PAS" evidence="19">
    <location>
        <begin position="659"/>
        <end position="729"/>
    </location>
</feature>
<keyword evidence="12 16" id="KW-0472">Membrane</keyword>
<dbReference type="PANTHER" id="PTHR43047">
    <property type="entry name" value="TWO-COMPONENT HISTIDINE PROTEIN KINASE"/>
    <property type="match status" value="1"/>
</dbReference>
<dbReference type="SMART" id="SM00448">
    <property type="entry name" value="REC"/>
    <property type="match status" value="1"/>
</dbReference>
<proteinExistence type="predicted"/>
<evidence type="ECO:0000256" key="1">
    <source>
        <dbReference type="ARBA" id="ARBA00000085"/>
    </source>
</evidence>
<evidence type="ECO:0000313" key="21">
    <source>
        <dbReference type="EMBL" id="MCM5679713.1"/>
    </source>
</evidence>
<evidence type="ECO:0000256" key="15">
    <source>
        <dbReference type="SAM" id="MobiDB-lite"/>
    </source>
</evidence>
<evidence type="ECO:0000256" key="13">
    <source>
        <dbReference type="PROSITE-ProRule" id="PRU00169"/>
    </source>
</evidence>
<dbReference type="Pfam" id="PF00512">
    <property type="entry name" value="HisKA"/>
    <property type="match status" value="1"/>
</dbReference>
<dbReference type="CDD" id="cd00130">
    <property type="entry name" value="PAS"/>
    <property type="match status" value="4"/>
</dbReference>
<feature type="domain" description="Histidine kinase" evidence="17">
    <location>
        <begin position="930"/>
        <end position="1148"/>
    </location>
</feature>
<dbReference type="InterPro" id="IPR004358">
    <property type="entry name" value="Sig_transdc_His_kin-like_C"/>
</dbReference>
<dbReference type="SUPFAM" id="SSF55874">
    <property type="entry name" value="ATPase domain of HSP90 chaperone/DNA topoisomerase II/histidine kinase"/>
    <property type="match status" value="1"/>
</dbReference>
<dbReference type="PROSITE" id="PS50113">
    <property type="entry name" value="PAC"/>
    <property type="match status" value="6"/>
</dbReference>
<dbReference type="PROSITE" id="PS50109">
    <property type="entry name" value="HIS_KIN"/>
    <property type="match status" value="1"/>
</dbReference>
<dbReference type="SMART" id="SM00387">
    <property type="entry name" value="HATPase_c"/>
    <property type="match status" value="1"/>
</dbReference>
<keyword evidence="11" id="KW-0902">Two-component regulatory system</keyword>
<evidence type="ECO:0000259" key="17">
    <source>
        <dbReference type="PROSITE" id="PS50109"/>
    </source>
</evidence>
<feature type="domain" description="PAC" evidence="20">
    <location>
        <begin position="606"/>
        <end position="658"/>
    </location>
</feature>
<feature type="domain" description="PAC" evidence="20">
    <location>
        <begin position="861"/>
        <end position="912"/>
    </location>
</feature>
<gene>
    <name evidence="21" type="ORF">M8A51_09215</name>
</gene>
<keyword evidence="7" id="KW-0547">Nucleotide-binding</keyword>
<keyword evidence="6 16" id="KW-0812">Transmembrane</keyword>
<dbReference type="Pfam" id="PF13426">
    <property type="entry name" value="PAS_9"/>
    <property type="match status" value="2"/>
</dbReference>
<comment type="subcellular location">
    <subcellularLocation>
        <location evidence="2">Membrane</location>
        <topology evidence="2">Multi-pass membrane protein</topology>
    </subcellularLocation>
</comment>
<feature type="domain" description="PAC" evidence="20">
    <location>
        <begin position="457"/>
        <end position="509"/>
    </location>
</feature>
<evidence type="ECO:0000256" key="8">
    <source>
        <dbReference type="ARBA" id="ARBA00022777"/>
    </source>
</evidence>
<evidence type="ECO:0000256" key="16">
    <source>
        <dbReference type="SAM" id="Phobius"/>
    </source>
</evidence>
<dbReference type="Pfam" id="PF08448">
    <property type="entry name" value="PAS_4"/>
    <property type="match status" value="1"/>
</dbReference>
<dbReference type="InterPro" id="IPR001610">
    <property type="entry name" value="PAC"/>
</dbReference>
<dbReference type="Gene3D" id="3.40.50.2300">
    <property type="match status" value="1"/>
</dbReference>
<dbReference type="Gene3D" id="3.30.450.20">
    <property type="entry name" value="PAS domain"/>
    <property type="match status" value="6"/>
</dbReference>
<dbReference type="InterPro" id="IPR003661">
    <property type="entry name" value="HisK_dim/P_dom"/>
</dbReference>
<evidence type="ECO:0000256" key="5">
    <source>
        <dbReference type="ARBA" id="ARBA00022679"/>
    </source>
</evidence>
<dbReference type="CDD" id="cd17580">
    <property type="entry name" value="REC_2_DhkD-like"/>
    <property type="match status" value="1"/>
</dbReference>
<keyword evidence="8" id="KW-0418">Kinase</keyword>
<feature type="domain" description="PAC" evidence="20">
    <location>
        <begin position="332"/>
        <end position="384"/>
    </location>
</feature>
<dbReference type="SUPFAM" id="SSF47384">
    <property type="entry name" value="Homodimeric domain of signal transducing histidine kinase"/>
    <property type="match status" value="1"/>
</dbReference>
<evidence type="ECO:0000256" key="11">
    <source>
        <dbReference type="ARBA" id="ARBA00023012"/>
    </source>
</evidence>
<evidence type="ECO:0000256" key="4">
    <source>
        <dbReference type="ARBA" id="ARBA00022553"/>
    </source>
</evidence>
<dbReference type="InterPro" id="IPR038318">
    <property type="entry name" value="KdpD_sf"/>
</dbReference>
<dbReference type="InterPro" id="IPR036097">
    <property type="entry name" value="HisK_dim/P_sf"/>
</dbReference>
<dbReference type="InterPro" id="IPR013656">
    <property type="entry name" value="PAS_4"/>
</dbReference>
<sequence>MAVIATAAAAGIAAGVDAWAGRDAMLLPAVLAVLAAAACGGLRPGLLATALCTLLFVYLFVPPRYQLAAESADDALAVALFVLIALSTSAVCGALHATRRRLEAQRQQLEMSEVFHRSIADLTTDFAFNARVLKNGRIVTESVTQGFMKVLGYTLDEAMEGGGWRAVVAPEEKPLARECMQRVLAGEEVESEMRHVTKDGRSVWLHFKVRPICDASGRVVRLHGAGRETTERREWERRIRQLNSELEHRVAELQVLFDAAPVAIWLAHDPAGECITGNRYADELMGVASGTNIAGAGTDGQPLARRFRRAGEPVDLREFPLQQAARLGVPVLGYEMEIAVPGRPSAWVMGNAVPLFDRDREVRGALGVFVDMTQRKWVEAAVWQGREQLRLVADHVPVLIAHCDLQRRYKFVNRAYAQRFGLHPKDVVGRHIREVVGEPAYASLQRHVDHVLTGVPVEFEIELPHETLGVQHMHCAYAPELEASGQVIGLVGVMLNISDRRHAEVALEAAHAEAEHRAREAEQAKALLQTIFDNLPEGIVWVGGAPHYPVLANSRFGRELIGVPAGTEGERSVHGEYVVLAPDGSRPLSTEELPLYRASRHGERVNNEELLVQRADGSRVSVLVDAAPIRDAGGAILGAVNCWRDITERKRAEAAQHRSAERFRSLVMATTAIVYTTDPGGSFAAPQSSWQAYTGQPWEAHCGWGWLDAIHPDDRSRVQQAWQQALASGQPYEVEARLWHAPCEAHRYVHGRAVPVHDHAGDVREWMATCSDIHDRRQALEALRQSEERFRLMVESAKDYAIFTLDAEGRVTAWNSGGRHLLGYEDAEILGQHAGILYTPEDRADSAFEREIDKARGEGQAEDERWHVRRDGSRFYASGLLMPLRAGGEERGFLKIMRDVTEAMRSRAMLERQAAALQEADQRKDEFLATLAHELRNPLAPLRNCLEIMRLAGDDAQAAARARSVMERQLRQMVRLIDDLLDVSRISRGKIKLRVARVELAAALRDAVETSRPLIEEAGHHLEVVLPDQALFVDADQTRLAQVVSNLLNNAAKYTETGGRIALQVRRDDNEAVVTVRDDGMGIAEPLLPRLFEMFSQGDRSIERAKGGLGIGLALVKRLVDMHGGSVEAHSAGPGLGSEFTVRLPLAPLPSAGLAPVRHGPAGTAGRRRVLVVDDNKDAALSLAMMLQMLGNETRTAHDGVEALSVAAGFRPEVILLDIGMPRLNGYDTARQMRQEPWGRHVLLVALTGWGQEEDRRRSREAGFDHHLVKPVDPAALERLLHEDPLDVEVGDEPAAEASTSERHIQ</sequence>
<feature type="domain" description="PAC" evidence="20">
    <location>
        <begin position="189"/>
        <end position="241"/>
    </location>
</feature>
<dbReference type="Gene3D" id="1.20.120.620">
    <property type="entry name" value="Backbone structure of the membrane domain of e. Coli histidine kinase receptor kdpd"/>
    <property type="match status" value="1"/>
</dbReference>
<dbReference type="InterPro" id="IPR005467">
    <property type="entry name" value="His_kinase_dom"/>
</dbReference>
<dbReference type="InterPro" id="IPR011006">
    <property type="entry name" value="CheY-like_superfamily"/>
</dbReference>
<dbReference type="Gene3D" id="3.30.565.10">
    <property type="entry name" value="Histidine kinase-like ATPase, C-terminal domain"/>
    <property type="match status" value="1"/>
</dbReference>
<dbReference type="EMBL" id="JAMKFE010000004">
    <property type="protein sequence ID" value="MCM5679713.1"/>
    <property type="molecule type" value="Genomic_DNA"/>
</dbReference>
<protein>
    <recommendedName>
        <fullName evidence="3">histidine kinase</fullName>
        <ecNumber evidence="3">2.7.13.3</ecNumber>
    </recommendedName>
</protein>
<accession>A0ABT0YPB2</accession>
<evidence type="ECO:0000256" key="12">
    <source>
        <dbReference type="ARBA" id="ARBA00023136"/>
    </source>
</evidence>
<dbReference type="Pfam" id="PF00072">
    <property type="entry name" value="Response_reg"/>
    <property type="match status" value="1"/>
</dbReference>
<dbReference type="PROSITE" id="PS50112">
    <property type="entry name" value="PAS"/>
    <property type="match status" value="3"/>
</dbReference>
<dbReference type="RefSeq" id="WP_251777911.1">
    <property type="nucleotide sequence ID" value="NZ_JAMKFE010000004.1"/>
</dbReference>
<evidence type="ECO:0000259" key="19">
    <source>
        <dbReference type="PROSITE" id="PS50112"/>
    </source>
</evidence>
<dbReference type="CDD" id="cd00082">
    <property type="entry name" value="HisKA"/>
    <property type="match status" value="1"/>
</dbReference>
<evidence type="ECO:0000313" key="22">
    <source>
        <dbReference type="Proteomes" id="UP001165541"/>
    </source>
</evidence>
<dbReference type="Gene3D" id="1.10.287.130">
    <property type="match status" value="1"/>
</dbReference>
<dbReference type="InterPro" id="IPR003594">
    <property type="entry name" value="HATPase_dom"/>
</dbReference>
<dbReference type="EC" id="2.7.13.3" evidence="3"/>
<dbReference type="SUPFAM" id="SSF52172">
    <property type="entry name" value="CheY-like"/>
    <property type="match status" value="1"/>
</dbReference>
<organism evidence="21 22">
    <name type="scientific">Caldimonas mangrovi</name>
    <dbReference type="NCBI Taxonomy" id="2944811"/>
    <lineage>
        <taxon>Bacteria</taxon>
        <taxon>Pseudomonadati</taxon>
        <taxon>Pseudomonadota</taxon>
        <taxon>Betaproteobacteria</taxon>
        <taxon>Burkholderiales</taxon>
        <taxon>Sphaerotilaceae</taxon>
        <taxon>Caldimonas</taxon>
    </lineage>
</organism>
<feature type="coiled-coil region" evidence="14">
    <location>
        <begin position="504"/>
        <end position="531"/>
    </location>
</feature>
<evidence type="ECO:0000256" key="3">
    <source>
        <dbReference type="ARBA" id="ARBA00012438"/>
    </source>
</evidence>
<keyword evidence="5" id="KW-0808">Transferase</keyword>
<feature type="transmembrane region" description="Helical" evidence="16">
    <location>
        <begin position="28"/>
        <end position="61"/>
    </location>
</feature>
<feature type="region of interest" description="Disordered" evidence="15">
    <location>
        <begin position="1284"/>
        <end position="1306"/>
    </location>
</feature>
<dbReference type="Proteomes" id="UP001165541">
    <property type="component" value="Unassembled WGS sequence"/>
</dbReference>
<dbReference type="Pfam" id="PF13493">
    <property type="entry name" value="DUF4118"/>
    <property type="match status" value="1"/>
</dbReference>
<feature type="compositionally biased region" description="Acidic residues" evidence="15">
    <location>
        <begin position="1286"/>
        <end position="1295"/>
    </location>
</feature>